<accession>A0A6G0X9K4</accession>
<dbReference type="EMBL" id="VUJU01008036">
    <property type="protein sequence ID" value="KAF0736574.1"/>
    <property type="molecule type" value="Genomic_DNA"/>
</dbReference>
<comment type="caution">
    <text evidence="1">The sequence shown here is derived from an EMBL/GenBank/DDBJ whole genome shotgun (WGS) entry which is preliminary data.</text>
</comment>
<keyword evidence="2" id="KW-1185">Reference proteome</keyword>
<name>A0A6G0X9K4_APHCR</name>
<sequence>MDHLLMLVCESPSLAVEDATDDESAVVIGDGRRYDGGGDFVVHTTSLAKGEEVRNSLGDLVGWLDPGVTQHAPRRSRKRLQLAWRSLKRVFRGMLCCCARADVKRPRGRLRLNPFGRKLRMKRRRRYTDKRYRTREDRRKCTDGVGAVSHRRTFSRRSCIARRVHWVVVSSVTDALDLPAVVRVLDFLGSLGKTDDDDDDDVAASLSSDTGKTIPPADDDVGHSFILSCGVPRRLAKRKKIVPRSNNFYW</sequence>
<organism evidence="1 2">
    <name type="scientific">Aphis craccivora</name>
    <name type="common">Cowpea aphid</name>
    <dbReference type="NCBI Taxonomy" id="307492"/>
    <lineage>
        <taxon>Eukaryota</taxon>
        <taxon>Metazoa</taxon>
        <taxon>Ecdysozoa</taxon>
        <taxon>Arthropoda</taxon>
        <taxon>Hexapoda</taxon>
        <taxon>Insecta</taxon>
        <taxon>Pterygota</taxon>
        <taxon>Neoptera</taxon>
        <taxon>Paraneoptera</taxon>
        <taxon>Hemiptera</taxon>
        <taxon>Sternorrhyncha</taxon>
        <taxon>Aphidomorpha</taxon>
        <taxon>Aphidoidea</taxon>
        <taxon>Aphididae</taxon>
        <taxon>Aphidini</taxon>
        <taxon>Aphis</taxon>
        <taxon>Aphis</taxon>
    </lineage>
</organism>
<dbReference type="OrthoDB" id="6646181at2759"/>
<gene>
    <name evidence="1" type="ORF">FWK35_00032776</name>
</gene>
<dbReference type="Proteomes" id="UP000478052">
    <property type="component" value="Unassembled WGS sequence"/>
</dbReference>
<evidence type="ECO:0000313" key="2">
    <source>
        <dbReference type="Proteomes" id="UP000478052"/>
    </source>
</evidence>
<evidence type="ECO:0000313" key="1">
    <source>
        <dbReference type="EMBL" id="KAF0736574.1"/>
    </source>
</evidence>
<proteinExistence type="predicted"/>
<reference evidence="1 2" key="1">
    <citation type="submission" date="2019-08" db="EMBL/GenBank/DDBJ databases">
        <title>Whole genome of Aphis craccivora.</title>
        <authorList>
            <person name="Voronova N.V."/>
            <person name="Shulinski R.S."/>
            <person name="Bandarenka Y.V."/>
            <person name="Zhorov D.G."/>
            <person name="Warner D."/>
        </authorList>
    </citation>
    <scope>NUCLEOTIDE SEQUENCE [LARGE SCALE GENOMIC DNA]</scope>
    <source>
        <strain evidence="1">180601</strain>
        <tissue evidence="1">Whole Body</tissue>
    </source>
</reference>
<protein>
    <submittedName>
        <fullName evidence="1">Uncharacterized protein</fullName>
    </submittedName>
</protein>
<dbReference type="AlphaFoldDB" id="A0A6G0X9K4"/>